<proteinExistence type="predicted"/>
<evidence type="ECO:0000256" key="1">
    <source>
        <dbReference type="SAM" id="MobiDB-lite"/>
    </source>
</evidence>
<dbReference type="EMBL" id="MIFZ01000275">
    <property type="protein sequence ID" value="OSY50679.1"/>
    <property type="molecule type" value="Genomic_DNA"/>
</dbReference>
<sequence>MVRPPWFTAAPLTTPRIRSPSRSASSQRRSTTATAPSPGTKPSAVLSKARLRWRGESAIMSPIDRKYSGLMPACTAPMTAVSMSPERRCWSAECRATSDDEQSVLTTVLGPRQSIRYESRLAIIASRPRPRPSGTPWRTRSSW</sequence>
<evidence type="ECO:0000313" key="3">
    <source>
        <dbReference type="Proteomes" id="UP000194318"/>
    </source>
</evidence>
<organism evidence="2 3">
    <name type="scientific">Streptomyces fradiae ATCC 10745 = DSM 40063</name>
    <dbReference type="NCBI Taxonomy" id="1319510"/>
    <lineage>
        <taxon>Bacteria</taxon>
        <taxon>Bacillati</taxon>
        <taxon>Actinomycetota</taxon>
        <taxon>Actinomycetes</taxon>
        <taxon>Kitasatosporales</taxon>
        <taxon>Streptomycetaceae</taxon>
        <taxon>Streptomyces</taxon>
    </lineage>
</organism>
<evidence type="ECO:0000313" key="2">
    <source>
        <dbReference type="EMBL" id="OSY50679.1"/>
    </source>
</evidence>
<accession>A0A1Y2NUG4</accession>
<name>A0A1Y2NUG4_STRFR</name>
<dbReference type="Proteomes" id="UP000194318">
    <property type="component" value="Unassembled WGS sequence"/>
</dbReference>
<feature type="region of interest" description="Disordered" evidence="1">
    <location>
        <begin position="1"/>
        <end position="48"/>
    </location>
</feature>
<protein>
    <submittedName>
        <fullName evidence="2">Uncharacterized protein</fullName>
    </submittedName>
</protein>
<gene>
    <name evidence="2" type="ORF">BG846_03693</name>
</gene>
<dbReference type="AlphaFoldDB" id="A0A1Y2NUG4"/>
<reference evidence="2 3" key="1">
    <citation type="submission" date="2016-09" db="EMBL/GenBank/DDBJ databases">
        <title>Streptomyces fradiae DSM40063, a candidate organism with high potential of specific P450 cytochromes.</title>
        <authorList>
            <person name="Grumaz C."/>
            <person name="Vainshtein Y."/>
            <person name="Kirstahler P."/>
            <person name="Sohn K."/>
        </authorList>
    </citation>
    <scope>NUCLEOTIDE SEQUENCE [LARGE SCALE GENOMIC DNA]</scope>
    <source>
        <strain evidence="2 3">DSM 40063</strain>
    </source>
</reference>
<feature type="compositionally biased region" description="Low complexity" evidence="1">
    <location>
        <begin position="13"/>
        <end position="37"/>
    </location>
</feature>
<comment type="caution">
    <text evidence="2">The sequence shown here is derived from an EMBL/GenBank/DDBJ whole genome shotgun (WGS) entry which is preliminary data.</text>
</comment>